<dbReference type="SUPFAM" id="SSF53448">
    <property type="entry name" value="Nucleotide-diphospho-sugar transferases"/>
    <property type="match status" value="1"/>
</dbReference>
<comment type="caution">
    <text evidence="1">The sequence shown here is derived from an EMBL/GenBank/DDBJ whole genome shotgun (WGS) entry which is preliminary data.</text>
</comment>
<keyword evidence="2" id="KW-1185">Reference proteome</keyword>
<dbReference type="Proteomes" id="UP000482800">
    <property type="component" value="Unassembled WGS sequence"/>
</dbReference>
<evidence type="ECO:0000313" key="1">
    <source>
        <dbReference type="EMBL" id="GFJ82032.1"/>
    </source>
</evidence>
<sequence length="520" mass="57010">MTRRPSTAAWWRDPWLWAAAATAGRHAVGVWRLRQSMDYLTQPWSDIDPCDAAGDRRPALHMVVPVLWEQAHVEAALRWFAALTTELPGSTVTVVTTAREERERQYLIDAVTRCRRRHITARRFPHLTAAELRQLIEADVTGPDGCLSGTVVRSVLSARRLTCDVVADLLRRPELADAAIRHVHYRGEGRKAAQVNYAVAQLHTARDHDYIALYDVDSRPDLALLRRTLGYIAVHHRADGQPPEVVQQSARFETSGAADQAWQRHLCSGAARLQTLWTLRREIPSFRRYAAAVRRPTGLTALDAARRGLAQTVGHGVLVRVDVHRRIGGLPEYTILDDLPFGYQLTTANIPVHSAPVMLVAPAPERVEDLIATHRRWFRSYLDYPACARAARRAGRGTPSEHAIAVGVAGYRAVAWLLATPATAACAVAIVRRTTTPPARILAAAALWLGCVAPVRILAAQQAGRAGPATHALDAAEIFAAYLVQSLGPVAAIVDAATSATGLPLSPKTHRRGPARKEQK</sequence>
<gene>
    <name evidence="1" type="ORF">Phou_062120</name>
</gene>
<dbReference type="InterPro" id="IPR029044">
    <property type="entry name" value="Nucleotide-diphossugar_trans"/>
</dbReference>
<dbReference type="Gene3D" id="3.90.550.10">
    <property type="entry name" value="Spore Coat Polysaccharide Biosynthesis Protein SpsA, Chain A"/>
    <property type="match status" value="1"/>
</dbReference>
<evidence type="ECO:0000313" key="2">
    <source>
        <dbReference type="Proteomes" id="UP000482800"/>
    </source>
</evidence>
<name>A0A6V8K9Z0_9ACTN</name>
<dbReference type="EMBL" id="BLPF01000002">
    <property type="protein sequence ID" value="GFJ82032.1"/>
    <property type="molecule type" value="Genomic_DNA"/>
</dbReference>
<accession>A0A6V8K9Z0</accession>
<reference evidence="1 2" key="2">
    <citation type="submission" date="2020-03" db="EMBL/GenBank/DDBJ databases">
        <authorList>
            <person name="Ichikawa N."/>
            <person name="Kimura A."/>
            <person name="Kitahashi Y."/>
            <person name="Uohara A."/>
        </authorList>
    </citation>
    <scope>NUCLEOTIDE SEQUENCE [LARGE SCALE GENOMIC DNA]</scope>
    <source>
        <strain evidence="1 2">NBRC 108639</strain>
    </source>
</reference>
<reference evidence="1 2" key="1">
    <citation type="submission" date="2020-03" db="EMBL/GenBank/DDBJ databases">
        <title>Whole genome shotgun sequence of Phytohabitans houttuyneae NBRC 108639.</title>
        <authorList>
            <person name="Komaki H."/>
            <person name="Tamura T."/>
        </authorList>
    </citation>
    <scope>NUCLEOTIDE SEQUENCE [LARGE SCALE GENOMIC DNA]</scope>
    <source>
        <strain evidence="1 2">NBRC 108639</strain>
    </source>
</reference>
<protein>
    <recommendedName>
        <fullName evidence="3">Glycosyltransferase 2-like domain-containing protein</fullName>
    </recommendedName>
</protein>
<organism evidence="1 2">
    <name type="scientific">Phytohabitans houttuyneae</name>
    <dbReference type="NCBI Taxonomy" id="1076126"/>
    <lineage>
        <taxon>Bacteria</taxon>
        <taxon>Bacillati</taxon>
        <taxon>Actinomycetota</taxon>
        <taxon>Actinomycetes</taxon>
        <taxon>Micromonosporales</taxon>
        <taxon>Micromonosporaceae</taxon>
    </lineage>
</organism>
<dbReference type="AlphaFoldDB" id="A0A6V8K9Z0"/>
<evidence type="ECO:0008006" key="3">
    <source>
        <dbReference type="Google" id="ProtNLM"/>
    </source>
</evidence>
<proteinExistence type="predicted"/>